<dbReference type="AlphaFoldDB" id="A0A6J4P2Z4"/>
<gene>
    <name evidence="2" type="ORF">AVDCRST_MAG66-1582</name>
</gene>
<dbReference type="EMBL" id="CADCUS010000239">
    <property type="protein sequence ID" value="CAA9403529.1"/>
    <property type="molecule type" value="Genomic_DNA"/>
</dbReference>
<proteinExistence type="predicted"/>
<reference evidence="2" key="1">
    <citation type="submission" date="2020-02" db="EMBL/GenBank/DDBJ databases">
        <authorList>
            <person name="Meier V. D."/>
        </authorList>
    </citation>
    <scope>NUCLEOTIDE SEQUENCE</scope>
    <source>
        <strain evidence="2">AVDCRST_MAG66</strain>
    </source>
</reference>
<accession>A0A6J4P2Z4</accession>
<protein>
    <submittedName>
        <fullName evidence="2">Uncharacterized protein</fullName>
    </submittedName>
</protein>
<evidence type="ECO:0000256" key="1">
    <source>
        <dbReference type="SAM" id="MobiDB-lite"/>
    </source>
</evidence>
<feature type="compositionally biased region" description="Basic and acidic residues" evidence="1">
    <location>
        <begin position="40"/>
        <end position="49"/>
    </location>
</feature>
<feature type="region of interest" description="Disordered" evidence="1">
    <location>
        <begin position="25"/>
        <end position="63"/>
    </location>
</feature>
<feature type="non-terminal residue" evidence="2">
    <location>
        <position position="182"/>
    </location>
</feature>
<organism evidence="2">
    <name type="scientific">uncultured Pseudonocardia sp</name>
    <dbReference type="NCBI Taxonomy" id="211455"/>
    <lineage>
        <taxon>Bacteria</taxon>
        <taxon>Bacillati</taxon>
        <taxon>Actinomycetota</taxon>
        <taxon>Actinomycetes</taxon>
        <taxon>Pseudonocardiales</taxon>
        <taxon>Pseudonocardiaceae</taxon>
        <taxon>Pseudonocardia</taxon>
        <taxon>environmental samples</taxon>
    </lineage>
</organism>
<evidence type="ECO:0000313" key="2">
    <source>
        <dbReference type="EMBL" id="CAA9403529.1"/>
    </source>
</evidence>
<name>A0A6J4P2Z4_9PSEU</name>
<sequence length="182" mass="19441">MQAVRADHPVGLVARDETAVERIEQAQRGGGVAGVQVGRRAGDVRADRRRERHQPVVQRHDGRPVRATREHPAVVHRLDRRLQLVGARAVPRGGEGEVALGLRHQRGVPPPDVLPVERHERPLLRAPCPRPGLAVQQRGQQAAGLRLVGQQLDDEPGQAQRLVGEAASAGVPAGGVVPAGAV</sequence>